<accession>X1ITX9</accession>
<sequence length="129" mass="13945">MMQAEWTPVVDDFITHAQGTSGGEYTYVTATDYYVSQSFTDSGSAYQVGGAGYGTGGQLDPRSTQAWQCQGSARGYMPNHCVEFPFGDPKDPDDWYDVTNLHSLRARLGAGSGGATGTQAIVLQQLRKY</sequence>
<gene>
    <name evidence="1" type="ORF">S03H2_27353</name>
</gene>
<protein>
    <submittedName>
        <fullName evidence="1">Uncharacterized protein</fullName>
    </submittedName>
</protein>
<proteinExistence type="predicted"/>
<name>X1ITX9_9ZZZZ</name>
<dbReference type="AlphaFoldDB" id="X1ITX9"/>
<comment type="caution">
    <text evidence="1">The sequence shown here is derived from an EMBL/GenBank/DDBJ whole genome shotgun (WGS) entry which is preliminary data.</text>
</comment>
<dbReference type="EMBL" id="BARU01016461">
    <property type="protein sequence ID" value="GAH60968.1"/>
    <property type="molecule type" value="Genomic_DNA"/>
</dbReference>
<organism evidence="1">
    <name type="scientific">marine sediment metagenome</name>
    <dbReference type="NCBI Taxonomy" id="412755"/>
    <lineage>
        <taxon>unclassified sequences</taxon>
        <taxon>metagenomes</taxon>
        <taxon>ecological metagenomes</taxon>
    </lineage>
</organism>
<reference evidence="1" key="1">
    <citation type="journal article" date="2014" name="Front. Microbiol.">
        <title>High frequency of phylogenetically diverse reductive dehalogenase-homologous genes in deep subseafloor sedimentary metagenomes.</title>
        <authorList>
            <person name="Kawai M."/>
            <person name="Futagami T."/>
            <person name="Toyoda A."/>
            <person name="Takaki Y."/>
            <person name="Nishi S."/>
            <person name="Hori S."/>
            <person name="Arai W."/>
            <person name="Tsubouchi T."/>
            <person name="Morono Y."/>
            <person name="Uchiyama I."/>
            <person name="Ito T."/>
            <person name="Fujiyama A."/>
            <person name="Inagaki F."/>
            <person name="Takami H."/>
        </authorList>
    </citation>
    <scope>NUCLEOTIDE SEQUENCE</scope>
    <source>
        <strain evidence="1">Expedition CK06-06</strain>
    </source>
</reference>
<evidence type="ECO:0000313" key="1">
    <source>
        <dbReference type="EMBL" id="GAH60968.1"/>
    </source>
</evidence>